<keyword evidence="11" id="KW-0560">Oxidoreductase</keyword>
<keyword evidence="12" id="KW-1185">Reference proteome</keyword>
<evidence type="ECO:0000256" key="6">
    <source>
        <dbReference type="ARBA" id="ARBA00023284"/>
    </source>
</evidence>
<evidence type="ECO:0000256" key="5">
    <source>
        <dbReference type="ARBA" id="ARBA00023136"/>
    </source>
</evidence>
<comment type="caution">
    <text evidence="11">The sequence shown here is derived from an EMBL/GenBank/DDBJ whole genome shotgun (WGS) entry which is preliminary data.</text>
</comment>
<dbReference type="Pfam" id="PF11412">
    <property type="entry name" value="DsbD_N"/>
    <property type="match status" value="1"/>
</dbReference>
<dbReference type="InterPro" id="IPR017937">
    <property type="entry name" value="Thioredoxin_CS"/>
</dbReference>
<dbReference type="EMBL" id="LXEV01000018">
    <property type="protein sequence ID" value="OAT47813.1"/>
    <property type="molecule type" value="Genomic_DNA"/>
</dbReference>
<feature type="domain" description="Cytochrome C biogenesis protein transmembrane" evidence="9">
    <location>
        <begin position="283"/>
        <end position="498"/>
    </location>
</feature>
<gene>
    <name evidence="11" type="ORF">M997_1306</name>
</gene>
<evidence type="ECO:0000256" key="1">
    <source>
        <dbReference type="ARBA" id="ARBA00004141"/>
    </source>
</evidence>
<keyword evidence="4 7" id="KW-1133">Transmembrane helix</keyword>
<dbReference type="Pfam" id="PF02683">
    <property type="entry name" value="DsbD_TM"/>
    <property type="match status" value="1"/>
</dbReference>
<dbReference type="SUPFAM" id="SSF52833">
    <property type="entry name" value="Thioredoxin-like"/>
    <property type="match status" value="1"/>
</dbReference>
<proteinExistence type="predicted"/>
<dbReference type="InterPro" id="IPR036249">
    <property type="entry name" value="Thioredoxin-like_sf"/>
</dbReference>
<feature type="signal peptide" evidence="8">
    <location>
        <begin position="1"/>
        <end position="21"/>
    </location>
</feature>
<feature type="transmembrane region" description="Helical" evidence="7">
    <location>
        <begin position="366"/>
        <end position="386"/>
    </location>
</feature>
<dbReference type="GO" id="GO:0047134">
    <property type="term" value="F:protein-disulfide reductase [NAD(P)H] activity"/>
    <property type="evidence" value="ECO:0007669"/>
    <property type="project" value="UniProtKB-EC"/>
</dbReference>
<evidence type="ECO:0000313" key="11">
    <source>
        <dbReference type="EMBL" id="OAT47813.1"/>
    </source>
</evidence>
<organism evidence="11 12">
    <name type="scientific">Proteus hauseri ATCC 700826</name>
    <dbReference type="NCBI Taxonomy" id="1354271"/>
    <lineage>
        <taxon>Bacteria</taxon>
        <taxon>Pseudomonadati</taxon>
        <taxon>Pseudomonadota</taxon>
        <taxon>Gammaproteobacteria</taxon>
        <taxon>Enterobacterales</taxon>
        <taxon>Morganellaceae</taxon>
        <taxon>Proteus</taxon>
    </lineage>
</organism>
<evidence type="ECO:0000256" key="2">
    <source>
        <dbReference type="ARBA" id="ARBA00022692"/>
    </source>
</evidence>
<feature type="transmembrane region" description="Helical" evidence="7">
    <location>
        <begin position="532"/>
        <end position="550"/>
    </location>
</feature>
<keyword evidence="3" id="KW-0201">Cytochrome c-type biogenesis</keyword>
<dbReference type="Gene3D" id="3.40.30.10">
    <property type="entry name" value="Glutaredoxin"/>
    <property type="match status" value="1"/>
</dbReference>
<feature type="domain" description="Thiol:disulfide interchange protein DsbD N-terminal" evidence="10">
    <location>
        <begin position="42"/>
        <end position="145"/>
    </location>
</feature>
<feature type="transmembrane region" description="Helical" evidence="7">
    <location>
        <begin position="328"/>
        <end position="346"/>
    </location>
</feature>
<keyword evidence="5 7" id="KW-0472">Membrane</keyword>
<feature type="transmembrane region" description="Helical" evidence="7">
    <location>
        <begin position="414"/>
        <end position="437"/>
    </location>
</feature>
<dbReference type="GO" id="GO:0017004">
    <property type="term" value="P:cytochrome complex assembly"/>
    <property type="evidence" value="ECO:0007669"/>
    <property type="project" value="UniProtKB-KW"/>
</dbReference>
<feature type="transmembrane region" description="Helical" evidence="7">
    <location>
        <begin position="282"/>
        <end position="307"/>
    </location>
</feature>
<feature type="transmembrane region" description="Helical" evidence="7">
    <location>
        <begin position="507"/>
        <end position="525"/>
    </location>
</feature>
<evidence type="ECO:0000259" key="9">
    <source>
        <dbReference type="Pfam" id="PF02683"/>
    </source>
</evidence>
<evidence type="ECO:0000256" key="4">
    <source>
        <dbReference type="ARBA" id="ARBA00022989"/>
    </source>
</evidence>
<dbReference type="InterPro" id="IPR028250">
    <property type="entry name" value="DsbDN"/>
</dbReference>
<dbReference type="PROSITE" id="PS00194">
    <property type="entry name" value="THIOREDOXIN_1"/>
    <property type="match status" value="1"/>
</dbReference>
<dbReference type="PANTHER" id="PTHR32234:SF3">
    <property type="entry name" value="SUPPRESSION OF COPPER SENSITIVITY PROTEIN"/>
    <property type="match status" value="1"/>
</dbReference>
<comment type="subcellular location">
    <subcellularLocation>
        <location evidence="1">Membrane</location>
        <topology evidence="1">Multi-pass membrane protein</topology>
    </subcellularLocation>
</comment>
<feature type="transmembrane region" description="Helical" evidence="7">
    <location>
        <begin position="483"/>
        <end position="501"/>
    </location>
</feature>
<dbReference type="AlphaFoldDB" id="A0AAJ3HT46"/>
<dbReference type="Pfam" id="PF13899">
    <property type="entry name" value="Thioredoxin_7"/>
    <property type="match status" value="1"/>
</dbReference>
<evidence type="ECO:0000259" key="10">
    <source>
        <dbReference type="Pfam" id="PF11412"/>
    </source>
</evidence>
<dbReference type="GO" id="GO:0016020">
    <property type="term" value="C:membrane"/>
    <property type="evidence" value="ECO:0007669"/>
    <property type="project" value="UniProtKB-SubCell"/>
</dbReference>
<evidence type="ECO:0000313" key="12">
    <source>
        <dbReference type="Proteomes" id="UP000078250"/>
    </source>
</evidence>
<accession>A0AAJ3HT46</accession>
<dbReference type="InterPro" id="IPR003834">
    <property type="entry name" value="Cyt_c_assmbl_TM_dom"/>
</dbReference>
<dbReference type="CDD" id="cd02953">
    <property type="entry name" value="DsbDgamma"/>
    <property type="match status" value="1"/>
</dbReference>
<evidence type="ECO:0000256" key="8">
    <source>
        <dbReference type="SAM" id="SignalP"/>
    </source>
</evidence>
<keyword evidence="2 7" id="KW-0812">Transmembrane</keyword>
<dbReference type="InterPro" id="IPR035671">
    <property type="entry name" value="DsbD_gamma"/>
</dbReference>
<reference evidence="11 12" key="1">
    <citation type="submission" date="2016-04" db="EMBL/GenBank/DDBJ databases">
        <title>ATOL: Assembling a taxonomically balanced genome-scale reconstruction of the evolutionary history of the Enterobacteriaceae.</title>
        <authorList>
            <person name="Plunkett G.III."/>
            <person name="Neeno-Eckwall E.C."/>
            <person name="Glasner J.D."/>
            <person name="Perna N.T."/>
        </authorList>
    </citation>
    <scope>NUCLEOTIDE SEQUENCE [LARGE SCALE GENOMIC DNA]</scope>
    <source>
        <strain evidence="11 12">ATCC 700826</strain>
    </source>
</reference>
<protein>
    <submittedName>
        <fullName evidence="11">ScsB family copper-sensitivity suppressor</fullName>
        <ecNumber evidence="11">1.8.1.8</ecNumber>
    </submittedName>
</protein>
<dbReference type="Proteomes" id="UP000078250">
    <property type="component" value="Unassembled WGS sequence"/>
</dbReference>
<feature type="transmembrane region" description="Helical" evidence="7">
    <location>
        <begin position="443"/>
        <end position="471"/>
    </location>
</feature>
<keyword evidence="6" id="KW-0676">Redox-active center</keyword>
<evidence type="ECO:0000256" key="3">
    <source>
        <dbReference type="ARBA" id="ARBA00022748"/>
    </source>
</evidence>
<keyword evidence="8" id="KW-0732">Signal</keyword>
<evidence type="ECO:0000256" key="7">
    <source>
        <dbReference type="SAM" id="Phobius"/>
    </source>
</evidence>
<feature type="chain" id="PRO_5042482268" evidence="8">
    <location>
        <begin position="22"/>
        <end position="681"/>
    </location>
</feature>
<dbReference type="PANTHER" id="PTHR32234">
    <property type="entry name" value="THIOL:DISULFIDE INTERCHANGE PROTEIN DSBD"/>
    <property type="match status" value="1"/>
</dbReference>
<name>A0AAJ3HT46_PROHU</name>
<dbReference type="RefSeq" id="WP_064719309.1">
    <property type="nucleotide sequence ID" value="NZ_LXEV01000018.1"/>
</dbReference>
<dbReference type="GO" id="GO:0045454">
    <property type="term" value="P:cell redox homeostasis"/>
    <property type="evidence" value="ECO:0007669"/>
    <property type="project" value="TreeGrafter"/>
</dbReference>
<sequence>MFRSFVMALVLTLFTLSSSQAADTGWLTMPDNDHAQVRATAQKSPTGDVKILLEVQLESGWKTYWRSPGEGGVAPEINWSQDIAEMAWHWPSPSAFDVAGIHTQGYDKQVVFPISLSAVNRDSLEGVLTLSTCSNVCLLTDYPLIFDFNQPAPADFEWQYNQAMAKVPVTTGLVTSVSSDYQNSQLNIALQRENGNWVTPNIYLDPPEGMLYGIPQVTKNNEQLFVSVDVTDDWGDKAGDISGKQLSFVVTDNHFSRQVNSTIGQGEFSVTPSSSSVGSVGLWSILAFALLGGLILNLMPCVLPVLAMKLGSVLHIEKRDTGTIRKQFSLSVAGILVSFWALALFMTGLRFSQEAIGWGIQFQSPWFIGFMVLITAIFTANLFGLFELRLSSDINTKIATAGGKGNSRHFWEGAFATLLATPCSAPFLGTAVAYALIAPLSELWLIFTALGVGMSLPWILVAVFPSVAKVLPKPGKWMNKLRIILGFMMLLSCIWLITLLIPHFGIPIVATLFVLIALLLLIAIAKHYGKKALLVSTVITLVLGGSTYLFSMQPETQTLAGKDVINWQPLTEHALHQALSDNKRVFVDVTADWCVTCKANKYNVLLREDVQKALSEPDVVALRGDWTKPSDEITQFLKQRGQVAVPFNQIYGPCNKEGEILPPLLNKDSMLTILSEAKGAQ</sequence>
<dbReference type="EC" id="1.8.1.8" evidence="11"/>